<proteinExistence type="predicted"/>
<gene>
    <name evidence="1" type="ORF">BLL52_0895</name>
</gene>
<dbReference type="STRING" id="81479.RA876_18370"/>
<protein>
    <recommendedName>
        <fullName evidence="3">Endonuclease/Exonuclease/phosphatase family protein</fullName>
    </recommendedName>
</protein>
<dbReference type="Proteomes" id="UP000185911">
    <property type="component" value="Unassembled WGS sequence"/>
</dbReference>
<evidence type="ECO:0000313" key="1">
    <source>
        <dbReference type="EMBL" id="OLP07799.1"/>
    </source>
</evidence>
<reference evidence="1 2" key="1">
    <citation type="submission" date="2017-01" db="EMBL/GenBank/DDBJ databases">
        <title>Genome sequence of Rhodoferax antarcticus ANT.BR, a psychrophilic purple nonsulfur bacterium from an Antarctic microbial mat.</title>
        <authorList>
            <person name="Baker J."/>
            <person name="Riester C."/>
            <person name="Skinner B."/>
            <person name="Newell A."/>
            <person name="Swingley W."/>
            <person name="Madigan M."/>
            <person name="Jung D."/>
            <person name="Asao M."/>
            <person name="Chen M."/>
            <person name="Loughlin P."/>
            <person name="Pan H."/>
            <person name="Lin S."/>
            <person name="Li N."/>
            <person name="Shaw J."/>
            <person name="Prado M."/>
            <person name="Sherman C."/>
            <person name="Li X."/>
            <person name="Tang J."/>
            <person name="Blankenship R."/>
            <person name="Zhao T."/>
            <person name="Touchman J."/>
            <person name="Sattley M."/>
        </authorList>
    </citation>
    <scope>NUCLEOTIDE SEQUENCE [LARGE SCALE GENOMIC DNA]</scope>
    <source>
        <strain evidence="1 2">ANT.BR</strain>
    </source>
</reference>
<dbReference type="InterPro" id="IPR036691">
    <property type="entry name" value="Endo/exonu/phosph_ase_sf"/>
</dbReference>
<organism evidence="1 2">
    <name type="scientific">Rhodoferax antarcticus ANT.BR</name>
    <dbReference type="NCBI Taxonomy" id="1111071"/>
    <lineage>
        <taxon>Bacteria</taxon>
        <taxon>Pseudomonadati</taxon>
        <taxon>Pseudomonadota</taxon>
        <taxon>Betaproteobacteria</taxon>
        <taxon>Burkholderiales</taxon>
        <taxon>Comamonadaceae</taxon>
        <taxon>Rhodoferax</taxon>
    </lineage>
</organism>
<dbReference type="EMBL" id="MSYM01000007">
    <property type="protein sequence ID" value="OLP07799.1"/>
    <property type="molecule type" value="Genomic_DNA"/>
</dbReference>
<comment type="caution">
    <text evidence="1">The sequence shown here is derived from an EMBL/GenBank/DDBJ whole genome shotgun (WGS) entry which is preliminary data.</text>
</comment>
<evidence type="ECO:0008006" key="3">
    <source>
        <dbReference type="Google" id="ProtNLM"/>
    </source>
</evidence>
<dbReference type="SUPFAM" id="SSF56219">
    <property type="entry name" value="DNase I-like"/>
    <property type="match status" value="1"/>
</dbReference>
<keyword evidence="2" id="KW-1185">Reference proteome</keyword>
<dbReference type="Gene3D" id="3.60.10.10">
    <property type="entry name" value="Endonuclease/exonuclease/phosphatase"/>
    <property type="match status" value="1"/>
</dbReference>
<evidence type="ECO:0000313" key="2">
    <source>
        <dbReference type="Proteomes" id="UP000185911"/>
    </source>
</evidence>
<sequence length="216" mass="24510">MLDHLQADIAVFQEIAKPVAEAPNVLWFGENPKIGMAVQARPPYQVKPFAKIENVPNYVIPVAVTGPVSFLLFAVWTTNDKDFPYVRALSKAIDTYSAVLDCAESVVFMGDFNSNALWDHLHPADLNHTSMVERLASRSLVSAYHHVRQVEHGREVERTFYLHRNKDKSHHIDYCFVPESWADEIKEVQVGSYEELSNASDHRPLLVELNLPKAML</sequence>
<accession>A0A1Q8YIQ5</accession>
<name>A0A1Q8YIQ5_9BURK</name>
<dbReference type="AlphaFoldDB" id="A0A1Q8YIQ5"/>